<proteinExistence type="predicted"/>
<dbReference type="RefSeq" id="WP_113920653.1">
    <property type="nucleotide sequence ID" value="NZ_QNRX01000008.1"/>
</dbReference>
<dbReference type="EMBL" id="QNRX01000008">
    <property type="protein sequence ID" value="RBP64505.1"/>
    <property type="molecule type" value="Genomic_DNA"/>
</dbReference>
<dbReference type="Proteomes" id="UP000253490">
    <property type="component" value="Unassembled WGS sequence"/>
</dbReference>
<gene>
    <name evidence="2" type="ORF">DES36_108130</name>
</gene>
<reference evidence="2 3" key="1">
    <citation type="submission" date="2018-06" db="EMBL/GenBank/DDBJ databases">
        <title>Genomic Encyclopedia of Type Strains, Phase IV (KMG-IV): sequencing the most valuable type-strain genomes for metagenomic binning, comparative biology and taxonomic classification.</title>
        <authorList>
            <person name="Goeker M."/>
        </authorList>
    </citation>
    <scope>NUCLEOTIDE SEQUENCE [LARGE SCALE GENOMIC DNA]</scope>
    <source>
        <strain evidence="2 3">DSM 22112</strain>
    </source>
</reference>
<dbReference type="Gene3D" id="3.40.50.10300">
    <property type="entry name" value="CoaB-like"/>
    <property type="match status" value="1"/>
</dbReference>
<evidence type="ECO:0000259" key="1">
    <source>
        <dbReference type="Pfam" id="PF04127"/>
    </source>
</evidence>
<feature type="domain" description="DNA/pantothenate metabolism flavoprotein C-terminal" evidence="1">
    <location>
        <begin position="2"/>
        <end position="108"/>
    </location>
</feature>
<accession>A0A366I967</accession>
<comment type="caution">
    <text evidence="2">The sequence shown here is derived from an EMBL/GenBank/DDBJ whole genome shotgun (WGS) entry which is preliminary data.</text>
</comment>
<protein>
    <submittedName>
        <fullName evidence="2">Phosphopantothenate-cysteine ligase</fullName>
    </submittedName>
</protein>
<dbReference type="GO" id="GO:0015937">
    <property type="term" value="P:coenzyme A biosynthetic process"/>
    <property type="evidence" value="ECO:0007669"/>
    <property type="project" value="UniProtKB-ARBA"/>
</dbReference>
<evidence type="ECO:0000313" key="2">
    <source>
        <dbReference type="EMBL" id="RBP64505.1"/>
    </source>
</evidence>
<keyword evidence="2" id="KW-0436">Ligase</keyword>
<dbReference type="Pfam" id="PF04127">
    <property type="entry name" value="DFP"/>
    <property type="match status" value="2"/>
</dbReference>
<dbReference type="InterPro" id="IPR007085">
    <property type="entry name" value="DNA/pantothenate-metab_flavo_C"/>
</dbReference>
<organism evidence="2 3">
    <name type="scientific">Alkalibaculum bacchi</name>
    <dbReference type="NCBI Taxonomy" id="645887"/>
    <lineage>
        <taxon>Bacteria</taxon>
        <taxon>Bacillati</taxon>
        <taxon>Bacillota</taxon>
        <taxon>Clostridia</taxon>
        <taxon>Eubacteriales</taxon>
        <taxon>Eubacteriaceae</taxon>
        <taxon>Alkalibaculum</taxon>
    </lineage>
</organism>
<dbReference type="InterPro" id="IPR035929">
    <property type="entry name" value="CoaB-like_sf"/>
</dbReference>
<sequence length="255" mass="28723">MKHIVITAGGTVEKIDEVRQITNTSTGKLARLICKEVLDYLGDEDFTVHYIMSKRAVKPEVVQSKMMIYPVSDTQSVIDAIDKVYSQHKIDYFIHSMAVSDFTTSYTAPVSILAKEISNLIQDNPVEELEEKIQEILTSPYCALPRGAKISSREDIVLGLKRTPKVISYIKDRDPETFLVGFKLLNGVSEERLKEVACKLGKDNDCNLVLANDMCNINNEKHEAILLKDGCIVERFHTKDEIAKGIVMRMLGENK</sequence>
<dbReference type="AlphaFoldDB" id="A0A366I967"/>
<keyword evidence="3" id="KW-1185">Reference proteome</keyword>
<dbReference type="OrthoDB" id="9802554at2"/>
<dbReference type="SUPFAM" id="SSF102645">
    <property type="entry name" value="CoaB-like"/>
    <property type="match status" value="1"/>
</dbReference>
<dbReference type="GO" id="GO:0016874">
    <property type="term" value="F:ligase activity"/>
    <property type="evidence" value="ECO:0007669"/>
    <property type="project" value="UniProtKB-KW"/>
</dbReference>
<evidence type="ECO:0000313" key="3">
    <source>
        <dbReference type="Proteomes" id="UP000253490"/>
    </source>
</evidence>
<feature type="domain" description="DNA/pantothenate metabolism flavoprotein C-terminal" evidence="1">
    <location>
        <begin position="149"/>
        <end position="250"/>
    </location>
</feature>
<name>A0A366I967_9FIRM</name>